<feature type="domain" description="PB1-like" evidence="2">
    <location>
        <begin position="3"/>
        <end position="102"/>
    </location>
</feature>
<organism evidence="3 4">
    <name type="scientific">Vigna mungo</name>
    <name type="common">Black gram</name>
    <name type="synonym">Phaseolus mungo</name>
    <dbReference type="NCBI Taxonomy" id="3915"/>
    <lineage>
        <taxon>Eukaryota</taxon>
        <taxon>Viridiplantae</taxon>
        <taxon>Streptophyta</taxon>
        <taxon>Embryophyta</taxon>
        <taxon>Tracheophyta</taxon>
        <taxon>Spermatophyta</taxon>
        <taxon>Magnoliopsida</taxon>
        <taxon>eudicotyledons</taxon>
        <taxon>Gunneridae</taxon>
        <taxon>Pentapetalae</taxon>
        <taxon>rosids</taxon>
        <taxon>fabids</taxon>
        <taxon>Fabales</taxon>
        <taxon>Fabaceae</taxon>
        <taxon>Papilionoideae</taxon>
        <taxon>50 kb inversion clade</taxon>
        <taxon>NPAAA clade</taxon>
        <taxon>indigoferoid/millettioid clade</taxon>
        <taxon>Phaseoleae</taxon>
        <taxon>Vigna</taxon>
    </lineage>
</organism>
<feature type="region of interest" description="Disordered" evidence="1">
    <location>
        <begin position="287"/>
        <end position="359"/>
    </location>
</feature>
<keyword evidence="4" id="KW-1185">Reference proteome</keyword>
<protein>
    <recommendedName>
        <fullName evidence="2">PB1-like domain-containing protein</fullName>
    </recommendedName>
</protein>
<feature type="compositionally biased region" description="Basic and acidic residues" evidence="1">
    <location>
        <begin position="329"/>
        <end position="339"/>
    </location>
</feature>
<evidence type="ECO:0000256" key="1">
    <source>
        <dbReference type="SAM" id="MobiDB-lite"/>
    </source>
</evidence>
<sequence>MADERIKVVVHHTGHFVTQDNGNLKFDGEIAEWPRDLDLWSYFGILASVKALGHIEIKEIWYSLGGQTVVPDRLELLIDDRGVMHMLNIERLNDEVHLYVVHNTMEPDIIEMIDWIDGDVNDEVHIARQVEEGKGDGDDDFGDGDDEQVGREIEEGEGEVQPEVGTQMEELVEKWRRVRVRVRLKLEHKWRRVLDSRKKKKKEEKKSLCTAQRQKLALSAMIRGRATVWRPGGEAERPERLEANCSVDIEVAKQIENGDDGEVHDVEEEEVHDVEEVEVHDVHDFELQDDEGGHDGDDDAGDDVDDEDEDVGDGEYENVDDSVSEESLVDVRVECDTRTSKGQPCSLVGECSRTTDNDSMHDVRGLSDIEMGLKMEGLRLKKDEEKKSLGTAQHPKSNAGRPNARGSHCLAPRRQTAGRRNSPPGGGTIKGKLSGDKNVAPGGFLLGLGLNSLMLLSYK</sequence>
<dbReference type="EMBL" id="CP144690">
    <property type="protein sequence ID" value="WVY90648.1"/>
    <property type="molecule type" value="Genomic_DNA"/>
</dbReference>
<reference evidence="3 4" key="1">
    <citation type="journal article" date="2023" name="Life. Sci Alliance">
        <title>Evolutionary insights into 3D genome organization and epigenetic landscape of Vigna mungo.</title>
        <authorList>
            <person name="Junaid A."/>
            <person name="Singh B."/>
            <person name="Bhatia S."/>
        </authorList>
    </citation>
    <scope>NUCLEOTIDE SEQUENCE [LARGE SCALE GENOMIC DNA]</scope>
    <source>
        <strain evidence="3">Urdbean</strain>
    </source>
</reference>
<evidence type="ECO:0000313" key="3">
    <source>
        <dbReference type="EMBL" id="WVY90648.1"/>
    </source>
</evidence>
<proteinExistence type="predicted"/>
<gene>
    <name evidence="3" type="ORF">V8G54_036162</name>
</gene>
<dbReference type="InterPro" id="IPR058594">
    <property type="entry name" value="PB1-like_dom_pln"/>
</dbReference>
<dbReference type="Pfam" id="PF26130">
    <property type="entry name" value="PB1-like"/>
    <property type="match status" value="1"/>
</dbReference>
<dbReference type="AlphaFoldDB" id="A0AAQ3RCA6"/>
<evidence type="ECO:0000313" key="4">
    <source>
        <dbReference type="Proteomes" id="UP001374535"/>
    </source>
</evidence>
<name>A0AAQ3RCA6_VIGMU</name>
<evidence type="ECO:0000259" key="2">
    <source>
        <dbReference type="Pfam" id="PF26130"/>
    </source>
</evidence>
<feature type="compositionally biased region" description="Acidic residues" evidence="1">
    <location>
        <begin position="296"/>
        <end position="328"/>
    </location>
</feature>
<dbReference type="Proteomes" id="UP001374535">
    <property type="component" value="Chromosome 11"/>
</dbReference>
<accession>A0AAQ3RCA6</accession>
<feature type="region of interest" description="Disordered" evidence="1">
    <location>
        <begin position="384"/>
        <end position="434"/>
    </location>
</feature>